<dbReference type="EMBL" id="GBRH01186479">
    <property type="protein sequence ID" value="JAE11417.1"/>
    <property type="molecule type" value="Transcribed_RNA"/>
</dbReference>
<accession>A0A0A9FGE3</accession>
<sequence>MKRDTIFQYSSWSCQMFYEKMCHENMFMLDMRDQISNLRPVIFLRC</sequence>
<name>A0A0A9FGE3_ARUDO</name>
<proteinExistence type="predicted"/>
<reference evidence="1" key="2">
    <citation type="journal article" date="2015" name="Data Brief">
        <title>Shoot transcriptome of the giant reed, Arundo donax.</title>
        <authorList>
            <person name="Barrero R.A."/>
            <person name="Guerrero F.D."/>
            <person name="Moolhuijzen P."/>
            <person name="Goolsby J.A."/>
            <person name="Tidwell J."/>
            <person name="Bellgard S.E."/>
            <person name="Bellgard M.I."/>
        </authorList>
    </citation>
    <scope>NUCLEOTIDE SEQUENCE</scope>
    <source>
        <tissue evidence="1">Shoot tissue taken approximately 20 cm above the soil surface</tissue>
    </source>
</reference>
<protein>
    <submittedName>
        <fullName evidence="1">Uncharacterized protein</fullName>
    </submittedName>
</protein>
<dbReference type="AlphaFoldDB" id="A0A0A9FGE3"/>
<reference evidence="1" key="1">
    <citation type="submission" date="2014-09" db="EMBL/GenBank/DDBJ databases">
        <authorList>
            <person name="Magalhaes I.L.F."/>
            <person name="Oliveira U."/>
            <person name="Santos F.R."/>
            <person name="Vidigal T.H.D.A."/>
            <person name="Brescovit A.D."/>
            <person name="Santos A.J."/>
        </authorList>
    </citation>
    <scope>NUCLEOTIDE SEQUENCE</scope>
    <source>
        <tissue evidence="1">Shoot tissue taken approximately 20 cm above the soil surface</tissue>
    </source>
</reference>
<evidence type="ECO:0000313" key="1">
    <source>
        <dbReference type="EMBL" id="JAE11417.1"/>
    </source>
</evidence>
<organism evidence="1">
    <name type="scientific">Arundo donax</name>
    <name type="common">Giant reed</name>
    <name type="synonym">Donax arundinaceus</name>
    <dbReference type="NCBI Taxonomy" id="35708"/>
    <lineage>
        <taxon>Eukaryota</taxon>
        <taxon>Viridiplantae</taxon>
        <taxon>Streptophyta</taxon>
        <taxon>Embryophyta</taxon>
        <taxon>Tracheophyta</taxon>
        <taxon>Spermatophyta</taxon>
        <taxon>Magnoliopsida</taxon>
        <taxon>Liliopsida</taxon>
        <taxon>Poales</taxon>
        <taxon>Poaceae</taxon>
        <taxon>PACMAD clade</taxon>
        <taxon>Arundinoideae</taxon>
        <taxon>Arundineae</taxon>
        <taxon>Arundo</taxon>
    </lineage>
</organism>